<feature type="compositionally biased region" description="Low complexity" evidence="14">
    <location>
        <begin position="154"/>
        <end position="166"/>
    </location>
</feature>
<dbReference type="EMBL" id="DS995721">
    <property type="protein sequence ID" value="EGE02151.1"/>
    <property type="molecule type" value="Genomic_DNA"/>
</dbReference>
<evidence type="ECO:0000259" key="15">
    <source>
        <dbReference type="PROSITE" id="PS51722"/>
    </source>
</evidence>
<dbReference type="Gene3D" id="2.40.30.10">
    <property type="entry name" value="Translation factors"/>
    <property type="match status" value="2"/>
</dbReference>
<feature type="compositionally biased region" description="Basic and acidic residues" evidence="14">
    <location>
        <begin position="294"/>
        <end position="309"/>
    </location>
</feature>
<sequence length="963" mass="106429">MAPKKKSNKKADDDWEAELGESIAPANQTEKKEEPQADAAAPEEDDDLGGGLLAALRKNKNKKAKKGKPTNDFVEGEDLASTIESKQPEEGTFDEDDVFAGKPKPAKGAAKKEAAKPAESEEGGKLKSKKEKEREKKEREKQRKKEQAAKKKASAPAAAAQPAAKPEATKSTPAAETKPAPTSAAEPAGKKKKVPAHLAAIQRQQEALRKQQEEEARRLELEKTLAEEERKKLEEEERRKEEIPKAQHEAEEAERKRLEEEKKAKEAAEAAKKAEESDDDIKESWDVSSDEEDGAKPEAKEEAPKAAEKEEPEAGTPEESESEEESEEDSEDEDVTSTQKALAQRKAEAAERRRKQHEEAVAAQSKDNLRSPICCILGHVDTGKTKLLDKIRQTNVQEGEAGGITQQIGATYFPVDALVQKTAVVNKDGKFDFKVPGLLIIDTPGHESFSNLRSRGSSLCNIAILVVDIMHGLEPQTLESMRLLRDRKTPFIVALNKIDRLFGWKKIDNNGFQDSLAKQSKTVQSEFKDRVAKTKLAFAEQGFNSELYYENKSMARNVSLVPTSAHTGEGVPDMLKLLVTLTQERMTNALMYLSEVECTVLEVKVIEGLGTTIDVVLSNGVLREGDRIVLCGLNGAIVTNIRALLTPAPMKELRLKSAYVHNKEVKAALGVKIAANDLEHAIAGSRLLVVNHDDDEEDLTDEVMSDLENLLSKVSRDNRGVAVQASTLGSLEALLEFLRTSKIPVANISIGPVYKRDVMRAGAMLEKAKQYAVMLCFDVKVDKEAQAYADENGIKIFTADIIYHLFDDFTKHMEELAAQRKEESKLQAVFPCVLSPVAVFNKKDPIVIGVDVTEGSLRLLTPIAAVKTNPTTGQKEVISLGRVMSIERDHKQLPICKKGQPSVAIKIEGPNQPLYGRQLEEKDTLYSMISRKSIDTLKEFYRSDVTMEEWALIKKLKPVFDIP</sequence>
<evidence type="ECO:0000256" key="11">
    <source>
        <dbReference type="ARBA" id="ARBA00023134"/>
    </source>
</evidence>
<dbReference type="Pfam" id="PF00009">
    <property type="entry name" value="GTP_EFTU"/>
    <property type="match status" value="1"/>
</dbReference>
<dbReference type="InterPro" id="IPR000795">
    <property type="entry name" value="T_Tr_GTP-bd_dom"/>
</dbReference>
<evidence type="ECO:0000313" key="16">
    <source>
        <dbReference type="EMBL" id="EGE02151.1"/>
    </source>
</evidence>
<dbReference type="InterPro" id="IPR036925">
    <property type="entry name" value="TIF_IF2_dom3_sf"/>
</dbReference>
<name>F2PJT3_TRIEC</name>
<dbReference type="EC" id="3.6.5.3" evidence="3"/>
<feature type="compositionally biased region" description="Basic and acidic residues" evidence="14">
    <location>
        <begin position="345"/>
        <end position="360"/>
    </location>
</feature>
<dbReference type="SUPFAM" id="SSF50447">
    <property type="entry name" value="Translation proteins"/>
    <property type="match status" value="1"/>
</dbReference>
<evidence type="ECO:0000256" key="9">
    <source>
        <dbReference type="ARBA" id="ARBA00022801"/>
    </source>
</evidence>
<dbReference type="FunFam" id="3.40.50.300:FF:000112">
    <property type="entry name" value="Eukaryotic translation initiation factor 5B"/>
    <property type="match status" value="1"/>
</dbReference>
<dbReference type="InterPro" id="IPR015760">
    <property type="entry name" value="TIF_IF2"/>
</dbReference>
<feature type="domain" description="Tr-type G" evidence="15">
    <location>
        <begin position="369"/>
        <end position="587"/>
    </location>
</feature>
<dbReference type="CDD" id="cd03703">
    <property type="entry name" value="aeIF5B_II"/>
    <property type="match status" value="1"/>
</dbReference>
<dbReference type="HOGENOM" id="CLU_002656_1_0_1"/>
<dbReference type="FunFam" id="2.40.30.10:FF:000013">
    <property type="entry name" value="eukaryotic translation initiation factor 5B"/>
    <property type="match status" value="1"/>
</dbReference>
<dbReference type="FunFam" id="3.40.50.10050:FF:000002">
    <property type="entry name" value="Eukaryotic translation initiation factor 5B"/>
    <property type="match status" value="1"/>
</dbReference>
<evidence type="ECO:0000256" key="10">
    <source>
        <dbReference type="ARBA" id="ARBA00022917"/>
    </source>
</evidence>
<feature type="compositionally biased region" description="Basic residues" evidence="14">
    <location>
        <begin position="57"/>
        <end position="68"/>
    </location>
</feature>
<keyword evidence="6" id="KW-0396">Initiation factor</keyword>
<comment type="catalytic activity">
    <reaction evidence="13">
        <text>GTP + H2O = GDP + phosphate + H(+)</text>
        <dbReference type="Rhea" id="RHEA:19669"/>
        <dbReference type="ChEBI" id="CHEBI:15377"/>
        <dbReference type="ChEBI" id="CHEBI:15378"/>
        <dbReference type="ChEBI" id="CHEBI:37565"/>
        <dbReference type="ChEBI" id="CHEBI:43474"/>
        <dbReference type="ChEBI" id="CHEBI:58189"/>
        <dbReference type="EC" id="3.6.5.3"/>
    </reaction>
</comment>
<keyword evidence="8" id="KW-0547">Nucleotide-binding</keyword>
<evidence type="ECO:0000256" key="13">
    <source>
        <dbReference type="ARBA" id="ARBA00048107"/>
    </source>
</evidence>
<evidence type="ECO:0000256" key="4">
    <source>
        <dbReference type="ARBA" id="ARBA00013824"/>
    </source>
</evidence>
<dbReference type="Gene3D" id="3.40.50.300">
    <property type="entry name" value="P-loop containing nucleotide triphosphate hydrolases"/>
    <property type="match status" value="1"/>
</dbReference>
<feature type="compositionally biased region" description="Acidic residues" evidence="14">
    <location>
        <begin position="310"/>
        <end position="335"/>
    </location>
</feature>
<dbReference type="CDD" id="cd01887">
    <property type="entry name" value="IF2_eIF5B"/>
    <property type="match status" value="1"/>
</dbReference>
<dbReference type="PANTHER" id="PTHR43381:SF4">
    <property type="entry name" value="EUKARYOTIC TRANSLATION INITIATION FACTOR 5B"/>
    <property type="match status" value="1"/>
</dbReference>
<keyword evidence="7" id="KW-0479">Metal-binding</keyword>
<dbReference type="OrthoDB" id="4928at2759"/>
<evidence type="ECO:0000256" key="1">
    <source>
        <dbReference type="ARBA" id="ARBA00004496"/>
    </source>
</evidence>
<dbReference type="GO" id="GO:0046872">
    <property type="term" value="F:metal ion binding"/>
    <property type="evidence" value="ECO:0007669"/>
    <property type="project" value="UniProtKB-KW"/>
</dbReference>
<dbReference type="InterPro" id="IPR023115">
    <property type="entry name" value="TIF_IF2_dom3"/>
</dbReference>
<dbReference type="PRINTS" id="PR00315">
    <property type="entry name" value="ELONGATNFCT"/>
</dbReference>
<feature type="compositionally biased region" description="Basic and acidic residues" evidence="14">
    <location>
        <begin position="206"/>
        <end position="275"/>
    </location>
</feature>
<organism evidence="16 17">
    <name type="scientific">Trichophyton equinum (strain ATCC MYA-4606 / CBS 127.97)</name>
    <name type="common">Horse ringworm fungus</name>
    <dbReference type="NCBI Taxonomy" id="559882"/>
    <lineage>
        <taxon>Eukaryota</taxon>
        <taxon>Fungi</taxon>
        <taxon>Dikarya</taxon>
        <taxon>Ascomycota</taxon>
        <taxon>Pezizomycotina</taxon>
        <taxon>Eurotiomycetes</taxon>
        <taxon>Eurotiomycetidae</taxon>
        <taxon>Onygenales</taxon>
        <taxon>Arthrodermataceae</taxon>
        <taxon>Trichophyton</taxon>
    </lineage>
</organism>
<dbReference type="InterPro" id="IPR005225">
    <property type="entry name" value="Small_GTP-bd"/>
</dbReference>
<dbReference type="SUPFAM" id="SSF52540">
    <property type="entry name" value="P-loop containing nucleoside triphosphate hydrolases"/>
    <property type="match status" value="1"/>
</dbReference>
<keyword evidence="17" id="KW-1185">Reference proteome</keyword>
<accession>F2PJT3</accession>
<evidence type="ECO:0000256" key="6">
    <source>
        <dbReference type="ARBA" id="ARBA00022540"/>
    </source>
</evidence>
<dbReference type="InterPro" id="IPR009000">
    <property type="entry name" value="Transl_B-barrel_sf"/>
</dbReference>
<dbReference type="VEuPathDB" id="FungiDB:TEQG_08597"/>
<dbReference type="NCBIfam" id="TIGR00231">
    <property type="entry name" value="small_GTP"/>
    <property type="match status" value="1"/>
</dbReference>
<dbReference type="Pfam" id="PF11987">
    <property type="entry name" value="IF-2"/>
    <property type="match status" value="1"/>
</dbReference>
<keyword evidence="9" id="KW-0378">Hydrolase</keyword>
<dbReference type="GO" id="GO:0005525">
    <property type="term" value="F:GTP binding"/>
    <property type="evidence" value="ECO:0007669"/>
    <property type="project" value="UniProtKB-KW"/>
</dbReference>
<reference evidence="17" key="1">
    <citation type="journal article" date="2012" name="MBio">
        <title>Comparative genome analysis of Trichophyton rubrum and related dermatophytes reveals candidate genes involved in infection.</title>
        <authorList>
            <person name="Martinez D.A."/>
            <person name="Oliver B.G."/>
            <person name="Graeser Y."/>
            <person name="Goldberg J.M."/>
            <person name="Li W."/>
            <person name="Martinez-Rossi N.M."/>
            <person name="Monod M."/>
            <person name="Shelest E."/>
            <person name="Barton R.C."/>
            <person name="Birch E."/>
            <person name="Brakhage A.A."/>
            <person name="Chen Z."/>
            <person name="Gurr S.J."/>
            <person name="Heiman D."/>
            <person name="Heitman J."/>
            <person name="Kosti I."/>
            <person name="Rossi A."/>
            <person name="Saif S."/>
            <person name="Samalova M."/>
            <person name="Saunders C.W."/>
            <person name="Shea T."/>
            <person name="Summerbell R.C."/>
            <person name="Xu J."/>
            <person name="Young S."/>
            <person name="Zeng Q."/>
            <person name="Birren B.W."/>
            <person name="Cuomo C.A."/>
            <person name="White T.C."/>
        </authorList>
    </citation>
    <scope>NUCLEOTIDE SEQUENCE [LARGE SCALE GENOMIC DNA]</scope>
    <source>
        <strain evidence="17">ATCC MYA-4606 / CBS 127.97</strain>
    </source>
</reference>
<evidence type="ECO:0000256" key="14">
    <source>
        <dbReference type="SAM" id="MobiDB-lite"/>
    </source>
</evidence>
<dbReference type="Pfam" id="PF14578">
    <property type="entry name" value="GTP_EFTU_D4"/>
    <property type="match status" value="1"/>
</dbReference>
<keyword evidence="11" id="KW-0342">GTP-binding</keyword>
<feature type="compositionally biased region" description="Basic and acidic residues" evidence="14">
    <location>
        <begin position="110"/>
        <end position="149"/>
    </location>
</feature>
<keyword evidence="5" id="KW-0963">Cytoplasm</keyword>
<evidence type="ECO:0000256" key="5">
    <source>
        <dbReference type="ARBA" id="ARBA00022490"/>
    </source>
</evidence>
<protein>
    <recommendedName>
        <fullName evidence="4">Eukaryotic translation initiation factor 5B</fullName>
        <ecNumber evidence="3">3.6.5.3</ecNumber>
    </recommendedName>
    <alternativeName>
        <fullName evidence="12">Translation initiation factor IF-2</fullName>
    </alternativeName>
</protein>
<gene>
    <name evidence="16" type="ORF">TEQG_08597</name>
</gene>
<comment type="subcellular location">
    <subcellularLocation>
        <location evidence="1">Cytoplasm</location>
    </subcellularLocation>
</comment>
<dbReference type="NCBIfam" id="NF003078">
    <property type="entry name" value="PRK04004.1"/>
    <property type="match status" value="1"/>
</dbReference>
<evidence type="ECO:0000256" key="12">
    <source>
        <dbReference type="ARBA" id="ARBA00032478"/>
    </source>
</evidence>
<feature type="region of interest" description="Disordered" evidence="14">
    <location>
        <begin position="1"/>
        <end position="365"/>
    </location>
</feature>
<proteinExistence type="inferred from homology"/>
<evidence type="ECO:0000256" key="2">
    <source>
        <dbReference type="ARBA" id="ARBA00007733"/>
    </source>
</evidence>
<comment type="similarity">
    <text evidence="2">Belongs to the TRAFAC class translation factor GTPase superfamily. Classic translation factor GTPase family. IF-2 subfamily.</text>
</comment>
<dbReference type="GO" id="GO:0005739">
    <property type="term" value="C:mitochondrion"/>
    <property type="evidence" value="ECO:0007669"/>
    <property type="project" value="TreeGrafter"/>
</dbReference>
<dbReference type="GO" id="GO:0003743">
    <property type="term" value="F:translation initiation factor activity"/>
    <property type="evidence" value="ECO:0007669"/>
    <property type="project" value="UniProtKB-KW"/>
</dbReference>
<dbReference type="SUPFAM" id="SSF52156">
    <property type="entry name" value="Initiation factor IF2/eIF5b, domain 3"/>
    <property type="match status" value="1"/>
</dbReference>
<dbReference type="GO" id="GO:0003924">
    <property type="term" value="F:GTPase activity"/>
    <property type="evidence" value="ECO:0007669"/>
    <property type="project" value="InterPro"/>
</dbReference>
<dbReference type="eggNOG" id="KOG1144">
    <property type="taxonomic scope" value="Eukaryota"/>
</dbReference>
<dbReference type="PROSITE" id="PS51722">
    <property type="entry name" value="G_TR_2"/>
    <property type="match status" value="1"/>
</dbReference>
<dbReference type="Gene3D" id="3.40.50.10050">
    <property type="entry name" value="Translation initiation factor IF- 2, domain 3"/>
    <property type="match status" value="1"/>
</dbReference>
<keyword evidence="10" id="KW-0648">Protein biosynthesis</keyword>
<dbReference type="AlphaFoldDB" id="F2PJT3"/>
<dbReference type="PANTHER" id="PTHR43381">
    <property type="entry name" value="TRANSLATION INITIATION FACTOR IF-2-RELATED"/>
    <property type="match status" value="1"/>
</dbReference>
<evidence type="ECO:0000313" key="17">
    <source>
        <dbReference type="Proteomes" id="UP000009169"/>
    </source>
</evidence>
<dbReference type="Proteomes" id="UP000009169">
    <property type="component" value="Unassembled WGS sequence"/>
</dbReference>
<dbReference type="FunFam" id="2.40.30.10:FF:000026">
    <property type="entry name" value="Eukaryotic translation initiation factor 5B"/>
    <property type="match status" value="1"/>
</dbReference>
<dbReference type="InterPro" id="IPR027417">
    <property type="entry name" value="P-loop_NTPase"/>
</dbReference>
<dbReference type="InterPro" id="IPR029459">
    <property type="entry name" value="EFTU-type"/>
</dbReference>
<evidence type="ECO:0000256" key="7">
    <source>
        <dbReference type="ARBA" id="ARBA00022723"/>
    </source>
</evidence>
<evidence type="ECO:0000256" key="3">
    <source>
        <dbReference type="ARBA" id="ARBA00011986"/>
    </source>
</evidence>
<evidence type="ECO:0000256" key="8">
    <source>
        <dbReference type="ARBA" id="ARBA00022741"/>
    </source>
</evidence>